<dbReference type="EMBL" id="JABDYC010000002">
    <property type="protein sequence ID" value="MBX5022456.1"/>
    <property type="molecule type" value="Genomic_DNA"/>
</dbReference>
<reference evidence="1 4" key="1">
    <citation type="submission" date="2020-04" db="EMBL/GenBank/DDBJ databases">
        <title>Global-level population genomics: horizontal gene transfer, symbiosis and evolution in Rhizobia.</title>
        <authorList>
            <person name="Gai Y."/>
        </authorList>
    </citation>
    <scope>NUCLEOTIDE SEQUENCE</scope>
    <source>
        <strain evidence="2 4">BLR33</strain>
        <strain evidence="1">BLR57</strain>
    </source>
</reference>
<evidence type="ECO:0000313" key="3">
    <source>
        <dbReference type="Proteomes" id="UP000749740"/>
    </source>
</evidence>
<name>A0A9Q3M6Z6_9HYPH</name>
<gene>
    <name evidence="2" type="ORF">HJB60_24845</name>
    <name evidence="1" type="ORF">HJB63_07680</name>
</gene>
<evidence type="ECO:0000313" key="2">
    <source>
        <dbReference type="EMBL" id="MBX5092375.1"/>
    </source>
</evidence>
<comment type="caution">
    <text evidence="1">The sequence shown here is derived from an EMBL/GenBank/DDBJ whole genome shotgun (WGS) entry which is preliminary data.</text>
</comment>
<dbReference type="AlphaFoldDB" id="A0A9Q3M6Z6"/>
<organism evidence="1 3">
    <name type="scientific">Rhizobium lentis</name>
    <dbReference type="NCBI Taxonomy" id="1138194"/>
    <lineage>
        <taxon>Bacteria</taxon>
        <taxon>Pseudomonadati</taxon>
        <taxon>Pseudomonadota</taxon>
        <taxon>Alphaproteobacteria</taxon>
        <taxon>Hyphomicrobiales</taxon>
        <taxon>Rhizobiaceae</taxon>
        <taxon>Rhizobium/Agrobacterium group</taxon>
        <taxon>Rhizobium</taxon>
    </lineage>
</organism>
<dbReference type="RefSeq" id="WP_221121149.1">
    <property type="nucleotide sequence ID" value="NZ_JABDXZ010000009.1"/>
</dbReference>
<dbReference type="Proteomes" id="UP000749740">
    <property type="component" value="Unassembled WGS sequence"/>
</dbReference>
<proteinExistence type="predicted"/>
<dbReference type="EMBL" id="JABDYF010000012">
    <property type="protein sequence ID" value="MBX5092375.1"/>
    <property type="molecule type" value="Genomic_DNA"/>
</dbReference>
<protein>
    <submittedName>
        <fullName evidence="1">Uncharacterized protein</fullName>
    </submittedName>
</protein>
<evidence type="ECO:0000313" key="1">
    <source>
        <dbReference type="EMBL" id="MBX5022456.1"/>
    </source>
</evidence>
<accession>A0A9Q3M6Z6</accession>
<sequence length="67" mass="7257">MSARILGYRSTHPTVDLGLDPRTHVGIIGYGHGLGALQDRECIETLYDNVGQPIVDHDLNTDVGIIS</sequence>
<keyword evidence="4" id="KW-1185">Reference proteome</keyword>
<evidence type="ECO:0000313" key="4">
    <source>
        <dbReference type="Proteomes" id="UP000770629"/>
    </source>
</evidence>
<dbReference type="Proteomes" id="UP000770629">
    <property type="component" value="Unassembled WGS sequence"/>
</dbReference>